<protein>
    <submittedName>
        <fullName evidence="1">Uncharacterized protein</fullName>
    </submittedName>
</protein>
<proteinExistence type="predicted"/>
<reference evidence="1" key="1">
    <citation type="submission" date="2022-10" db="EMBL/GenBank/DDBJ databases">
        <title>Gaoshiqiia sediminis gen. nov., sp. nov., isolated from coastal sediment.</title>
        <authorList>
            <person name="Yu W.X."/>
            <person name="Mu D.S."/>
            <person name="Du J.Z."/>
            <person name="Liang Y.Q."/>
        </authorList>
    </citation>
    <scope>NUCLEOTIDE SEQUENCE</scope>
    <source>
        <strain evidence="1">A06</strain>
    </source>
</reference>
<name>A0AA41YAU1_9BACT</name>
<dbReference type="EMBL" id="JAPAAF010000001">
    <property type="protein sequence ID" value="MCW0481212.1"/>
    <property type="molecule type" value="Genomic_DNA"/>
</dbReference>
<sequence>METKRTCSTADTTLMACQRIAQSFNENIFELAHIRTDWTQEYAQQLKSRIKELRASYIPAESTKETLKHKHAHTLLITSLKDISLLRALIRVEFKDDPKFVKKAFEELGYNDLFSEAKNGDYNSLYRLMERFSTNLTPDIREKLISKTIPIAMIDRIVTYYQEMKANEGCFELIHDNKQLDQEAKKKISEIYTEIKDICRIATAYYMLDAVKRDQFCFFRVLHGLNLELPETVYNK</sequence>
<organism evidence="1 2">
    <name type="scientific">Gaoshiqia sediminis</name>
    <dbReference type="NCBI Taxonomy" id="2986998"/>
    <lineage>
        <taxon>Bacteria</taxon>
        <taxon>Pseudomonadati</taxon>
        <taxon>Bacteroidota</taxon>
        <taxon>Bacteroidia</taxon>
        <taxon>Marinilabiliales</taxon>
        <taxon>Prolixibacteraceae</taxon>
        <taxon>Gaoshiqia</taxon>
    </lineage>
</organism>
<evidence type="ECO:0000313" key="2">
    <source>
        <dbReference type="Proteomes" id="UP001163821"/>
    </source>
</evidence>
<evidence type="ECO:0000313" key="1">
    <source>
        <dbReference type="EMBL" id="MCW0481212.1"/>
    </source>
</evidence>
<dbReference type="Proteomes" id="UP001163821">
    <property type="component" value="Unassembled WGS sequence"/>
</dbReference>
<keyword evidence="2" id="KW-1185">Reference proteome</keyword>
<gene>
    <name evidence="1" type="ORF">N2K84_00620</name>
</gene>
<dbReference type="RefSeq" id="WP_282589817.1">
    <property type="nucleotide sequence ID" value="NZ_JAPAAF010000001.1"/>
</dbReference>
<dbReference type="AlphaFoldDB" id="A0AA41YAU1"/>
<accession>A0AA41YAU1</accession>
<comment type="caution">
    <text evidence="1">The sequence shown here is derived from an EMBL/GenBank/DDBJ whole genome shotgun (WGS) entry which is preliminary data.</text>
</comment>